<dbReference type="EMBL" id="GBRH01266205">
    <property type="protein sequence ID" value="JAD31690.1"/>
    <property type="molecule type" value="Transcribed_RNA"/>
</dbReference>
<sequence>MVSGAFDFGRSCS</sequence>
<evidence type="ECO:0000313" key="1">
    <source>
        <dbReference type="EMBL" id="JAD31690.1"/>
    </source>
</evidence>
<name>A0A0A8Z4L5_ARUDO</name>
<accession>A0A0A8Z4L5</accession>
<reference evidence="1" key="1">
    <citation type="submission" date="2014-09" db="EMBL/GenBank/DDBJ databases">
        <authorList>
            <person name="Magalhaes I.L.F."/>
            <person name="Oliveira U."/>
            <person name="Santos F.R."/>
            <person name="Vidigal T.H.D.A."/>
            <person name="Brescovit A.D."/>
            <person name="Santos A.J."/>
        </authorList>
    </citation>
    <scope>NUCLEOTIDE SEQUENCE</scope>
    <source>
        <tissue evidence="1">Shoot tissue taken approximately 20 cm above the soil surface</tissue>
    </source>
</reference>
<proteinExistence type="predicted"/>
<organism evidence="1">
    <name type="scientific">Arundo donax</name>
    <name type="common">Giant reed</name>
    <name type="synonym">Donax arundinaceus</name>
    <dbReference type="NCBI Taxonomy" id="35708"/>
    <lineage>
        <taxon>Eukaryota</taxon>
        <taxon>Viridiplantae</taxon>
        <taxon>Streptophyta</taxon>
        <taxon>Embryophyta</taxon>
        <taxon>Tracheophyta</taxon>
        <taxon>Spermatophyta</taxon>
        <taxon>Magnoliopsida</taxon>
        <taxon>Liliopsida</taxon>
        <taxon>Poales</taxon>
        <taxon>Poaceae</taxon>
        <taxon>PACMAD clade</taxon>
        <taxon>Arundinoideae</taxon>
        <taxon>Arundineae</taxon>
        <taxon>Arundo</taxon>
    </lineage>
</organism>
<reference evidence="1" key="2">
    <citation type="journal article" date="2015" name="Data Brief">
        <title>Shoot transcriptome of the giant reed, Arundo donax.</title>
        <authorList>
            <person name="Barrero R.A."/>
            <person name="Guerrero F.D."/>
            <person name="Moolhuijzen P."/>
            <person name="Goolsby J.A."/>
            <person name="Tidwell J."/>
            <person name="Bellgard S.E."/>
            <person name="Bellgard M.I."/>
        </authorList>
    </citation>
    <scope>NUCLEOTIDE SEQUENCE</scope>
    <source>
        <tissue evidence="1">Shoot tissue taken approximately 20 cm above the soil surface</tissue>
    </source>
</reference>
<protein>
    <submittedName>
        <fullName evidence="1">Uncharacterized protein</fullName>
    </submittedName>
</protein>